<keyword evidence="1" id="KW-0812">Transmembrane</keyword>
<dbReference type="AlphaFoldDB" id="A0A917AQD9"/>
<sequence>MQHIQVRFLALAALAVIFMSLVGIMLAEKNMLLATLSAVASLAVVGYGFIQKSKQRKASSSQQ</sequence>
<name>A0A917AQD9_9BACI</name>
<keyword evidence="1" id="KW-1133">Transmembrane helix</keyword>
<gene>
    <name evidence="2" type="ORF">GCM10007140_16150</name>
</gene>
<dbReference type="Pfam" id="PF17259">
    <property type="entry name" value="DUF5325"/>
    <property type="match status" value="1"/>
</dbReference>
<evidence type="ECO:0000313" key="2">
    <source>
        <dbReference type="EMBL" id="GGE66758.1"/>
    </source>
</evidence>
<feature type="transmembrane region" description="Helical" evidence="1">
    <location>
        <begin position="7"/>
        <end position="26"/>
    </location>
</feature>
<evidence type="ECO:0000256" key="1">
    <source>
        <dbReference type="SAM" id="Phobius"/>
    </source>
</evidence>
<keyword evidence="3" id="KW-1185">Reference proteome</keyword>
<organism evidence="2 3">
    <name type="scientific">Priestia taiwanensis</name>
    <dbReference type="NCBI Taxonomy" id="1347902"/>
    <lineage>
        <taxon>Bacteria</taxon>
        <taxon>Bacillati</taxon>
        <taxon>Bacillota</taxon>
        <taxon>Bacilli</taxon>
        <taxon>Bacillales</taxon>
        <taxon>Bacillaceae</taxon>
        <taxon>Priestia</taxon>
    </lineage>
</organism>
<dbReference type="EMBL" id="BMFK01000001">
    <property type="protein sequence ID" value="GGE66758.1"/>
    <property type="molecule type" value="Genomic_DNA"/>
</dbReference>
<evidence type="ECO:0000313" key="3">
    <source>
        <dbReference type="Proteomes" id="UP000605259"/>
    </source>
</evidence>
<comment type="caution">
    <text evidence="2">The sequence shown here is derived from an EMBL/GenBank/DDBJ whole genome shotgun (WGS) entry which is preliminary data.</text>
</comment>
<dbReference type="InterPro" id="IPR035211">
    <property type="entry name" value="DUF5325"/>
</dbReference>
<accession>A0A917AQD9</accession>
<feature type="transmembrane region" description="Helical" evidence="1">
    <location>
        <begin position="32"/>
        <end position="50"/>
    </location>
</feature>
<proteinExistence type="predicted"/>
<protein>
    <submittedName>
        <fullName evidence="2">Uncharacterized protein</fullName>
    </submittedName>
</protein>
<reference evidence="2" key="2">
    <citation type="submission" date="2020-09" db="EMBL/GenBank/DDBJ databases">
        <authorList>
            <person name="Sun Q."/>
            <person name="Zhou Y."/>
        </authorList>
    </citation>
    <scope>NUCLEOTIDE SEQUENCE</scope>
    <source>
        <strain evidence="2">CGMCC 1.12698</strain>
    </source>
</reference>
<reference evidence="2" key="1">
    <citation type="journal article" date="2014" name="Int. J. Syst. Evol. Microbiol.">
        <title>Complete genome sequence of Corynebacterium casei LMG S-19264T (=DSM 44701T), isolated from a smear-ripened cheese.</title>
        <authorList>
            <consortium name="US DOE Joint Genome Institute (JGI-PGF)"/>
            <person name="Walter F."/>
            <person name="Albersmeier A."/>
            <person name="Kalinowski J."/>
            <person name="Ruckert C."/>
        </authorList>
    </citation>
    <scope>NUCLEOTIDE SEQUENCE</scope>
    <source>
        <strain evidence="2">CGMCC 1.12698</strain>
    </source>
</reference>
<dbReference type="RefSeq" id="WP_188387855.1">
    <property type="nucleotide sequence ID" value="NZ_BMFK01000001.1"/>
</dbReference>
<keyword evidence="1" id="KW-0472">Membrane</keyword>
<dbReference type="Proteomes" id="UP000605259">
    <property type="component" value="Unassembled WGS sequence"/>
</dbReference>